<dbReference type="AlphaFoldDB" id="A0AAE3FF22"/>
<feature type="transmembrane region" description="Helical" evidence="1">
    <location>
        <begin position="80"/>
        <end position="101"/>
    </location>
</feature>
<keyword evidence="1" id="KW-1133">Transmembrane helix</keyword>
<dbReference type="Proteomes" id="UP001139365">
    <property type="component" value="Unassembled WGS sequence"/>
</dbReference>
<reference evidence="2 3" key="1">
    <citation type="submission" date="2022-03" db="EMBL/GenBank/DDBJ databases">
        <title>Metagenome-assembled genomes from swine fecal metagenomes.</title>
        <authorList>
            <person name="Holman D.B."/>
            <person name="Kommadath A."/>
        </authorList>
    </citation>
    <scope>NUCLEOTIDE SEQUENCE [LARGE SCALE GENOMIC DNA]</scope>
    <source>
        <strain evidence="2">SUG147</strain>
    </source>
</reference>
<feature type="transmembrane region" description="Helical" evidence="1">
    <location>
        <begin position="12"/>
        <end position="31"/>
    </location>
</feature>
<name>A0AAE3FF22_9BACT</name>
<organism evidence="2 3">
    <name type="scientific">Candidatus Colimorpha enterica</name>
    <dbReference type="NCBI Taxonomy" id="3083063"/>
    <lineage>
        <taxon>Bacteria</taxon>
        <taxon>Pseudomonadati</taxon>
        <taxon>Bacteroidota</taxon>
        <taxon>Bacteroidia</taxon>
        <taxon>Bacteroidales</taxon>
        <taxon>Candidatus Colimorpha</taxon>
    </lineage>
</organism>
<evidence type="ECO:0000256" key="1">
    <source>
        <dbReference type="SAM" id="Phobius"/>
    </source>
</evidence>
<feature type="transmembrane region" description="Helical" evidence="1">
    <location>
        <begin position="43"/>
        <end position="60"/>
    </location>
</feature>
<evidence type="ECO:0000313" key="3">
    <source>
        <dbReference type="Proteomes" id="UP001139365"/>
    </source>
</evidence>
<keyword evidence="1" id="KW-0472">Membrane</keyword>
<proteinExistence type="predicted"/>
<evidence type="ECO:0008006" key="4">
    <source>
        <dbReference type="Google" id="ProtNLM"/>
    </source>
</evidence>
<sequence length="647" mass="71383">MNRSNSLQKIIVSVLTVIICCGIYTGGAYLGNAGFSTGITADVLLVVFCVYYSLSVCVLLRKKPLKTPKMPVKKLFRLCLSSAVFIYIYLAASVFFIGTAYRKAETVQLLFLVLCVYSLCRMTYTATIRLEATSDTTGLDPDLYPELYSAAKKAAKAVGYDGDDIQISVTGGVAVSAIVIDGSLRLLIGSQMASIVNEFELEALMTAEIGLIRAGSVSVDAGIKKKFTHWQLAVSDGQTKLPNFLLALQYRLIESRLISELDAASVTDNAARVQAAVCFGIPSDYLNALAKLTLFGLYIKYPPKKGYFDDTKPPHDMDERLFAGYIAFRDRYANRLDSVIRSTSDAGFDTPLSEKIPLLSENGSYDLFTEPISRSYAAEAENLLKIGNDLVSEALSAGYDEARETQYLPAKRITDDYESKISEGRKPELFEMLRAAEAYAETGETDDAERLYDLILSENPNESCACLEKGKLLLQRYDSEGVRYIDLAVKDNCFCAGRAFTALSEYYGIIGDVKNSEFCSEKAAEYENSESARNDIIFAAGGDGSFLPPSPEREALSEICEKLKELSDGYAEKIVIAAREYGGEVYNIVFVKPQQSVTDNTKREFMHGLFLFLDSRDENFYLVDSASVPELFGSAEKSEKSVIITFR</sequence>
<protein>
    <recommendedName>
        <fullName evidence="4">Tetratricopeptide repeat protein</fullName>
    </recommendedName>
</protein>
<gene>
    <name evidence="2" type="ORF">MR241_00085</name>
</gene>
<comment type="caution">
    <text evidence="2">The sequence shown here is derived from an EMBL/GenBank/DDBJ whole genome shotgun (WGS) entry which is preliminary data.</text>
</comment>
<dbReference type="EMBL" id="JALEMU010000002">
    <property type="protein sequence ID" value="MCI5754678.1"/>
    <property type="molecule type" value="Genomic_DNA"/>
</dbReference>
<evidence type="ECO:0000313" key="2">
    <source>
        <dbReference type="EMBL" id="MCI5754678.1"/>
    </source>
</evidence>
<keyword evidence="1" id="KW-0812">Transmembrane</keyword>
<accession>A0AAE3FF22</accession>